<reference evidence="1 2" key="1">
    <citation type="submission" date="2018-11" db="EMBL/GenBank/DDBJ databases">
        <title>The draft genome sequence of Amphritea opalescens ANRC-JH13T.</title>
        <authorList>
            <person name="Fang Z."/>
            <person name="Zhang Y."/>
            <person name="Han X."/>
        </authorList>
    </citation>
    <scope>NUCLEOTIDE SEQUENCE [LARGE SCALE GENOMIC DNA]</scope>
    <source>
        <strain evidence="1 2">ANRC-JH13</strain>
    </source>
</reference>
<protein>
    <submittedName>
        <fullName evidence="1">DUF748 domain-containing protein</fullName>
    </submittedName>
</protein>
<dbReference type="AlphaFoldDB" id="A0A430KLX5"/>
<dbReference type="OrthoDB" id="6114420at2"/>
<proteinExistence type="predicted"/>
<accession>A0A430KLX5</accession>
<dbReference type="Proteomes" id="UP000283087">
    <property type="component" value="Unassembled WGS sequence"/>
</dbReference>
<evidence type="ECO:0000313" key="1">
    <source>
        <dbReference type="EMBL" id="RTE64454.1"/>
    </source>
</evidence>
<dbReference type="EMBL" id="RQXW01000022">
    <property type="protein sequence ID" value="RTE64454.1"/>
    <property type="molecule type" value="Genomic_DNA"/>
</dbReference>
<comment type="caution">
    <text evidence="1">The sequence shown here is derived from an EMBL/GenBank/DDBJ whole genome shotgun (WGS) entry which is preliminary data.</text>
</comment>
<dbReference type="RefSeq" id="WP_126159910.1">
    <property type="nucleotide sequence ID" value="NZ_RQXW01000022.1"/>
</dbReference>
<gene>
    <name evidence="1" type="ORF">EH243_17300</name>
</gene>
<dbReference type="InterPro" id="IPR008023">
    <property type="entry name" value="DUF748"/>
</dbReference>
<keyword evidence="2" id="KW-1185">Reference proteome</keyword>
<dbReference type="Pfam" id="PF05359">
    <property type="entry name" value="DUF748"/>
    <property type="match status" value="2"/>
</dbReference>
<sequence>MSVKGFIRGSVIAVLVVFLLLHTAVQVGRDFAIQWLLDQGASEARIHRLSINWFTGGVTLSGVEVMTPEQPAIRLDRLQVDIDYPSLFEQRILISDLTLDGVALYLHEQTEAEPRQFYLGPVALPSAAEDAVEEVESEPSAWQFGLARVRVSDFSWRSELQEGDHRLRIDQAALDTFYTWQEDAITHLSIQGAINDAGFDLNTEGQPLPKTKRSELHLKLERLPLHPFTAPFVPELQATLSTDLKLTIVAGEQISIIQSGDIQLDDFAWEQEGLAVSQRSLTWKGDTAFTMNAGQPESVGVDGVLNLSTLGLETDGVKVNLAAADWQGKTDLSFAASSLDKLGVAGQLTLSALGLTAEGMQVDLGEAGWKGNTDLSFAATGLENLDVTGNLTMAALDLAGDGMNVQLSDAGWQGSSAVSFNTAGADRVNLDGQLTAAKLRYQVPKQLQAQVNAIDWQGALSLLLQQQPLAIRGDKGQLALSGVDVKALQGDQMLVSLAQAQLTDIGLSLPEKLTLGKLNTSGLSVSPQADDTLAQLNLNVSGVDFALGKQLTIAQVELQNLKVREQLSAQKQPVNVTRLQTGLSRLTPAAESNGAADTSSSDEAGLRVQVKKLLVSGASQVNFTDNSTTPPFVSEILIAKAQLLGLDTGSRTPAQFELGLKFNNFTTFDLSGDTDMAGGGANANWEGALKQLDLPRLSPYSIGYTGYYLQNGQMALNSSGQLDDGKITGKNEIKIHRLDVEPADKQQMAKFSKQLSMPLGTAISVLQDGDDNIDLDIPISGSLDDPDFGLQSVVTRLAGKGLKKAAFSILLKSLQPYGTLISLAAGAVSEGNFINLDPVVFAPGGAELDDYAQGYLTKIEGMMTERKGMRLNICGQAVQQDLTLIRAALEEQNSERKKPFTAEELLALEQQQLVDLAQRRADLIKQQLTTKIAGERIFSCFPVPSLDDPKAKPSATLGL</sequence>
<organism evidence="1 2">
    <name type="scientific">Amphritea opalescens</name>
    <dbReference type="NCBI Taxonomy" id="2490544"/>
    <lineage>
        <taxon>Bacteria</taxon>
        <taxon>Pseudomonadati</taxon>
        <taxon>Pseudomonadota</taxon>
        <taxon>Gammaproteobacteria</taxon>
        <taxon>Oceanospirillales</taxon>
        <taxon>Oceanospirillaceae</taxon>
        <taxon>Amphritea</taxon>
    </lineage>
</organism>
<name>A0A430KLX5_9GAMM</name>
<evidence type="ECO:0000313" key="2">
    <source>
        <dbReference type="Proteomes" id="UP000283087"/>
    </source>
</evidence>